<dbReference type="EMBL" id="JYDJ01000008">
    <property type="protein sequence ID" value="KRX50251.1"/>
    <property type="molecule type" value="Genomic_DNA"/>
</dbReference>
<accession>A0A0V0UGJ9</accession>
<organism evidence="1 2">
    <name type="scientific">Trichinella murrelli</name>
    <dbReference type="NCBI Taxonomy" id="144512"/>
    <lineage>
        <taxon>Eukaryota</taxon>
        <taxon>Metazoa</taxon>
        <taxon>Ecdysozoa</taxon>
        <taxon>Nematoda</taxon>
        <taxon>Enoplea</taxon>
        <taxon>Dorylaimia</taxon>
        <taxon>Trichinellida</taxon>
        <taxon>Trichinellidae</taxon>
        <taxon>Trichinella</taxon>
    </lineage>
</organism>
<evidence type="ECO:0000313" key="2">
    <source>
        <dbReference type="Proteomes" id="UP000055048"/>
    </source>
</evidence>
<dbReference type="Proteomes" id="UP000055048">
    <property type="component" value="Unassembled WGS sequence"/>
</dbReference>
<sequence length="60" mass="7087">MLTNCVTKFFKETFMICCTMMPMFPFGNMIFETKYLCEEKLTGLRESLMFPIGNIGIWEQ</sequence>
<keyword evidence="2" id="KW-1185">Reference proteome</keyword>
<proteinExistence type="predicted"/>
<comment type="caution">
    <text evidence="1">The sequence shown here is derived from an EMBL/GenBank/DDBJ whole genome shotgun (WGS) entry which is preliminary data.</text>
</comment>
<dbReference type="AlphaFoldDB" id="A0A0V0UGJ9"/>
<gene>
    <name evidence="1" type="ORF">T05_2050</name>
</gene>
<evidence type="ECO:0000313" key="1">
    <source>
        <dbReference type="EMBL" id="KRX50251.1"/>
    </source>
</evidence>
<protein>
    <submittedName>
        <fullName evidence="1">Uncharacterized protein</fullName>
    </submittedName>
</protein>
<reference evidence="1 2" key="1">
    <citation type="submission" date="2015-01" db="EMBL/GenBank/DDBJ databases">
        <title>Evolution of Trichinella species and genotypes.</title>
        <authorList>
            <person name="Korhonen P.K."/>
            <person name="Edoardo P."/>
            <person name="Giuseppe L.R."/>
            <person name="Gasser R.B."/>
        </authorList>
    </citation>
    <scope>NUCLEOTIDE SEQUENCE [LARGE SCALE GENOMIC DNA]</scope>
    <source>
        <strain evidence="1">ISS417</strain>
    </source>
</reference>
<name>A0A0V0UGJ9_9BILA</name>